<evidence type="ECO:0000256" key="1">
    <source>
        <dbReference type="SAM" id="Phobius"/>
    </source>
</evidence>
<dbReference type="PANTHER" id="PTHR40078:SF1">
    <property type="entry name" value="INTEGRAL MEMBRANE PROTEIN"/>
    <property type="match status" value="1"/>
</dbReference>
<evidence type="ECO:0000313" key="2">
    <source>
        <dbReference type="EMBL" id="TQS46513.1"/>
    </source>
</evidence>
<dbReference type="InParanoid" id="A0A545AYV4"/>
<dbReference type="RefSeq" id="WP_142703032.1">
    <property type="nucleotide sequence ID" value="NZ_VIRS01000002.1"/>
</dbReference>
<dbReference type="PANTHER" id="PTHR40078">
    <property type="entry name" value="INTEGRAL MEMBRANE PROTEIN-RELATED"/>
    <property type="match status" value="1"/>
</dbReference>
<dbReference type="OrthoDB" id="154912at2"/>
<dbReference type="InterPro" id="IPR038750">
    <property type="entry name" value="YczE/YyaS-like"/>
</dbReference>
<feature type="transmembrane region" description="Helical" evidence="1">
    <location>
        <begin position="12"/>
        <end position="31"/>
    </location>
</feature>
<dbReference type="EMBL" id="VIRS01000002">
    <property type="protein sequence ID" value="TQS46513.1"/>
    <property type="molecule type" value="Genomic_DNA"/>
</dbReference>
<keyword evidence="1" id="KW-1133">Transmembrane helix</keyword>
<reference evidence="2 3" key="1">
    <citation type="submission" date="2019-07" db="EMBL/GenBank/DDBJ databases">
        <title>Cryptosporangium phraense sp. nov., isolated from plant litter.</title>
        <authorList>
            <person name="Suriyachadkun C."/>
        </authorList>
    </citation>
    <scope>NUCLEOTIDE SEQUENCE [LARGE SCALE GENOMIC DNA]</scope>
    <source>
        <strain evidence="2 3">A-T 5661</strain>
    </source>
</reference>
<dbReference type="Pfam" id="PF19700">
    <property type="entry name" value="DUF6198"/>
    <property type="match status" value="1"/>
</dbReference>
<feature type="transmembrane region" description="Helical" evidence="1">
    <location>
        <begin position="51"/>
        <end position="69"/>
    </location>
</feature>
<feature type="transmembrane region" description="Helical" evidence="1">
    <location>
        <begin position="158"/>
        <end position="181"/>
    </location>
</feature>
<keyword evidence="1" id="KW-0812">Transmembrane</keyword>
<protein>
    <recommendedName>
        <fullName evidence="4">YitT family protein</fullName>
    </recommendedName>
</protein>
<organism evidence="2 3">
    <name type="scientific">Cryptosporangium phraense</name>
    <dbReference type="NCBI Taxonomy" id="2593070"/>
    <lineage>
        <taxon>Bacteria</taxon>
        <taxon>Bacillati</taxon>
        <taxon>Actinomycetota</taxon>
        <taxon>Actinomycetes</taxon>
        <taxon>Cryptosporangiales</taxon>
        <taxon>Cryptosporangiaceae</taxon>
        <taxon>Cryptosporangium</taxon>
    </lineage>
</organism>
<feature type="transmembrane region" description="Helical" evidence="1">
    <location>
        <begin position="76"/>
        <end position="97"/>
    </location>
</feature>
<keyword evidence="1" id="KW-0472">Membrane</keyword>
<evidence type="ECO:0000313" key="3">
    <source>
        <dbReference type="Proteomes" id="UP000317982"/>
    </source>
</evidence>
<dbReference type="Proteomes" id="UP000317982">
    <property type="component" value="Unassembled WGS sequence"/>
</dbReference>
<dbReference type="AlphaFoldDB" id="A0A545AYV4"/>
<proteinExistence type="predicted"/>
<gene>
    <name evidence="2" type="ORF">FL583_03780</name>
</gene>
<accession>A0A545AYV4</accession>
<keyword evidence="3" id="KW-1185">Reference proteome</keyword>
<comment type="caution">
    <text evidence="2">The sequence shown here is derived from an EMBL/GenBank/DDBJ whole genome shotgun (WGS) entry which is preliminary data.</text>
</comment>
<name>A0A545AYV4_9ACTN</name>
<feature type="transmembrane region" description="Helical" evidence="1">
    <location>
        <begin position="109"/>
        <end position="129"/>
    </location>
</feature>
<evidence type="ECO:0008006" key="4">
    <source>
        <dbReference type="Google" id="ProtNLM"/>
    </source>
</evidence>
<sequence>MLPPDHRLRRLVQLYVGLALYGFSMALMIRANLGLDPWDAFHQGIAEHVPWSFGTVTIVVGAAVLLLWIPLRQRPGLGTISNVVVIGVAVDASLWLLPTMTWTPGRWTFLVAGILLNGVAGGCYIGAGLGPGPRDGLMTGLVAKTGGSIRLIRTGIELTVLAIGFLLGGSVGIGTIAYALFIGPVVHVTLPLLTVSSNPETTRTADDGGLPAAA</sequence>